<dbReference type="SUPFAM" id="SSF101898">
    <property type="entry name" value="NHL repeat"/>
    <property type="match status" value="1"/>
</dbReference>
<dbReference type="InterPro" id="IPR001258">
    <property type="entry name" value="NHL_repeat"/>
</dbReference>
<evidence type="ECO:0000313" key="6">
    <source>
        <dbReference type="Proteomes" id="UP000663882"/>
    </source>
</evidence>
<dbReference type="OrthoDB" id="10065457at2759"/>
<protein>
    <recommendedName>
        <fullName evidence="7">NHL repeat containing protein</fullName>
    </recommendedName>
</protein>
<accession>A0A814IK33</accession>
<organism evidence="3 6">
    <name type="scientific">Rotaria sordida</name>
    <dbReference type="NCBI Taxonomy" id="392033"/>
    <lineage>
        <taxon>Eukaryota</taxon>
        <taxon>Metazoa</taxon>
        <taxon>Spiralia</taxon>
        <taxon>Gnathifera</taxon>
        <taxon>Rotifera</taxon>
        <taxon>Eurotatoria</taxon>
        <taxon>Bdelloidea</taxon>
        <taxon>Philodinida</taxon>
        <taxon>Philodinidae</taxon>
        <taxon>Rotaria</taxon>
    </lineage>
</organism>
<evidence type="ECO:0000313" key="3">
    <source>
        <dbReference type="EMBL" id="CAF1027050.1"/>
    </source>
</evidence>
<dbReference type="PROSITE" id="PS51125">
    <property type="entry name" value="NHL"/>
    <property type="match status" value="1"/>
</dbReference>
<dbReference type="AlphaFoldDB" id="A0A814IK33"/>
<proteinExistence type="predicted"/>
<evidence type="ECO:0000256" key="2">
    <source>
        <dbReference type="PROSITE-ProRule" id="PRU00504"/>
    </source>
</evidence>
<evidence type="ECO:0000313" key="5">
    <source>
        <dbReference type="EMBL" id="CAF4062900.1"/>
    </source>
</evidence>
<dbReference type="EMBL" id="CAJNOO010000757">
    <property type="protein sequence ID" value="CAF1027050.1"/>
    <property type="molecule type" value="Genomic_DNA"/>
</dbReference>
<dbReference type="InterPro" id="IPR011042">
    <property type="entry name" value="6-blade_b-propeller_TolB-like"/>
</dbReference>
<dbReference type="Gene3D" id="2.120.10.30">
    <property type="entry name" value="TolB, C-terminal domain"/>
    <property type="match status" value="1"/>
</dbReference>
<comment type="caution">
    <text evidence="3">The sequence shown here is derived from an EMBL/GenBank/DDBJ whole genome shotgun (WGS) entry which is preliminary data.</text>
</comment>
<dbReference type="Proteomes" id="UP000663882">
    <property type="component" value="Unassembled WGS sequence"/>
</dbReference>
<gene>
    <name evidence="4" type="ORF">FNK824_LOCUS7520</name>
    <name evidence="5" type="ORF">OTI717_LOCUS32230</name>
    <name evidence="3" type="ORF">RFH988_LOCUS15505</name>
</gene>
<dbReference type="Proteomes" id="UP000663874">
    <property type="component" value="Unassembled WGS sequence"/>
</dbReference>
<evidence type="ECO:0000256" key="1">
    <source>
        <dbReference type="ARBA" id="ARBA00022737"/>
    </source>
</evidence>
<keyword evidence="1" id="KW-0677">Repeat</keyword>
<evidence type="ECO:0008006" key="7">
    <source>
        <dbReference type="Google" id="ProtNLM"/>
    </source>
</evidence>
<dbReference type="Pfam" id="PF01436">
    <property type="entry name" value="NHL"/>
    <property type="match status" value="1"/>
</dbReference>
<sequence>MSGEAADRFDRPFSGVLDSSNTLYISDQNNNRVQKWLAGASTGTTVVGQASTVAGMDSNSLDNPSGVLLDSSGNIYVADTNNFRIQYWPQGASSGTTIAGITDEASINSICTKLTIVQVTQLLTLHKSMDDFDNQVTLALIKRVSDLLKE</sequence>
<name>A0A814IK33_9BILA</name>
<reference evidence="3" key="1">
    <citation type="submission" date="2021-02" db="EMBL/GenBank/DDBJ databases">
        <authorList>
            <person name="Nowell W R."/>
        </authorList>
    </citation>
    <scope>NUCLEOTIDE SEQUENCE</scope>
</reference>
<dbReference type="EMBL" id="CAJOBE010000702">
    <property type="protein sequence ID" value="CAF3675996.1"/>
    <property type="molecule type" value="Genomic_DNA"/>
</dbReference>
<feature type="repeat" description="NHL" evidence="2">
    <location>
        <begin position="48"/>
        <end position="91"/>
    </location>
</feature>
<evidence type="ECO:0000313" key="4">
    <source>
        <dbReference type="EMBL" id="CAF3675996.1"/>
    </source>
</evidence>
<dbReference type="Proteomes" id="UP000663823">
    <property type="component" value="Unassembled WGS sequence"/>
</dbReference>
<dbReference type="EMBL" id="CAJOAX010009773">
    <property type="protein sequence ID" value="CAF4062900.1"/>
    <property type="molecule type" value="Genomic_DNA"/>
</dbReference>